<dbReference type="EMBL" id="KN880449">
    <property type="protein sequence ID" value="KIY71909.1"/>
    <property type="molecule type" value="Genomic_DNA"/>
</dbReference>
<evidence type="ECO:0000313" key="4">
    <source>
        <dbReference type="EMBL" id="KIY71909.1"/>
    </source>
</evidence>
<keyword evidence="5" id="KW-1185">Reference proteome</keyword>
<feature type="coiled-coil region" evidence="1">
    <location>
        <begin position="28"/>
        <end position="90"/>
    </location>
</feature>
<keyword evidence="1" id="KW-0175">Coiled coil</keyword>
<feature type="region of interest" description="Disordered" evidence="2">
    <location>
        <begin position="389"/>
        <end position="419"/>
    </location>
</feature>
<dbReference type="Proteomes" id="UP000054007">
    <property type="component" value="Unassembled WGS sequence"/>
</dbReference>
<feature type="chain" id="PRO_5002317400" evidence="3">
    <location>
        <begin position="18"/>
        <end position="419"/>
    </location>
</feature>
<organism evidence="4 5">
    <name type="scientific">Cylindrobasidium torrendii FP15055 ss-10</name>
    <dbReference type="NCBI Taxonomy" id="1314674"/>
    <lineage>
        <taxon>Eukaryota</taxon>
        <taxon>Fungi</taxon>
        <taxon>Dikarya</taxon>
        <taxon>Basidiomycota</taxon>
        <taxon>Agaricomycotina</taxon>
        <taxon>Agaricomycetes</taxon>
        <taxon>Agaricomycetidae</taxon>
        <taxon>Agaricales</taxon>
        <taxon>Marasmiineae</taxon>
        <taxon>Physalacriaceae</taxon>
        <taxon>Cylindrobasidium</taxon>
    </lineage>
</organism>
<evidence type="ECO:0000313" key="5">
    <source>
        <dbReference type="Proteomes" id="UP000054007"/>
    </source>
</evidence>
<evidence type="ECO:0000256" key="1">
    <source>
        <dbReference type="SAM" id="Coils"/>
    </source>
</evidence>
<evidence type="ECO:0000256" key="3">
    <source>
        <dbReference type="SAM" id="SignalP"/>
    </source>
</evidence>
<accession>A0A0D7BNY8</accession>
<dbReference type="AlphaFoldDB" id="A0A0D7BNY8"/>
<protein>
    <submittedName>
        <fullName evidence="4">Uncharacterized protein</fullName>
    </submittedName>
</protein>
<proteinExistence type="predicted"/>
<keyword evidence="3" id="KW-0732">Signal</keyword>
<gene>
    <name evidence="4" type="ORF">CYLTODRAFT_86697</name>
</gene>
<dbReference type="OrthoDB" id="3222645at2759"/>
<name>A0A0D7BNY8_9AGAR</name>
<reference evidence="4 5" key="1">
    <citation type="journal article" date="2015" name="Fungal Genet. Biol.">
        <title>Evolution of novel wood decay mechanisms in Agaricales revealed by the genome sequences of Fistulina hepatica and Cylindrobasidium torrendii.</title>
        <authorList>
            <person name="Floudas D."/>
            <person name="Held B.W."/>
            <person name="Riley R."/>
            <person name="Nagy L.G."/>
            <person name="Koehler G."/>
            <person name="Ransdell A.S."/>
            <person name="Younus H."/>
            <person name="Chow J."/>
            <person name="Chiniquy J."/>
            <person name="Lipzen A."/>
            <person name="Tritt A."/>
            <person name="Sun H."/>
            <person name="Haridas S."/>
            <person name="LaButti K."/>
            <person name="Ohm R.A."/>
            <person name="Kues U."/>
            <person name="Blanchette R.A."/>
            <person name="Grigoriev I.V."/>
            <person name="Minto R.E."/>
            <person name="Hibbett D.S."/>
        </authorList>
    </citation>
    <scope>NUCLEOTIDE SEQUENCE [LARGE SCALE GENOMIC DNA]</scope>
    <source>
        <strain evidence="4 5">FP15055 ss-10</strain>
    </source>
</reference>
<evidence type="ECO:0000256" key="2">
    <source>
        <dbReference type="SAM" id="MobiDB-lite"/>
    </source>
</evidence>
<dbReference type="STRING" id="1314674.A0A0D7BNY8"/>
<feature type="signal peptide" evidence="3">
    <location>
        <begin position="1"/>
        <end position="17"/>
    </location>
</feature>
<sequence>MPRLPSILFLGAGVVLAAASALWQRTELGGLEKQLEEERRRQRDAKRAAEQTENDLQACRYELEQARRARNQLEEEARIVKKEVARLSETQALTMALLHSRTEELTAAEAYLNKADATSEAEIVDELDALNVEILQTAATMAETFTFGRSEGSEELRRAADNEVVNTLGTRMIDLLQKSTHNEDPLAVQIALQAVLCAYMEWIITSWYFEGKEGDTLLGDIYNAILETDQSIAGRWRALTRKYAVQTFAHGSSDIHQQLVDVVMENLVNVLISAGLDSDTEQISESVVAQFTGHTSEMVKRAAHLNWLMGQTITSCELAPLYLVPDNPFDEEFMEDTFGQGPENPDELILCTTDLGLARSERLADGNWQKLVLKKPRVTLLSGVNPPENVAETAKAQQGHAAELERRPEPSTEVSEFSM</sequence>